<accession>A0A835SP02</accession>
<evidence type="ECO:0000256" key="1">
    <source>
        <dbReference type="SAM" id="MobiDB-lite"/>
    </source>
</evidence>
<evidence type="ECO:0000313" key="2">
    <source>
        <dbReference type="EMBL" id="KAG2429121.1"/>
    </source>
</evidence>
<dbReference type="EMBL" id="JAEHOD010000088">
    <property type="protein sequence ID" value="KAG2429121.1"/>
    <property type="molecule type" value="Genomic_DNA"/>
</dbReference>
<name>A0A835SP02_9CHLO</name>
<feature type="compositionally biased region" description="Acidic residues" evidence="1">
    <location>
        <begin position="67"/>
        <end position="90"/>
    </location>
</feature>
<comment type="caution">
    <text evidence="2">The sequence shown here is derived from an EMBL/GenBank/DDBJ whole genome shotgun (WGS) entry which is preliminary data.</text>
</comment>
<dbReference type="AlphaFoldDB" id="A0A835SP02"/>
<sequence length="174" mass="18868">MGETCFHIPARIFGFESSATEAAQPTRQAATASPSALETRASLLSRLLKEGSSQMPVTYMDASEYSDSSDDDMEEGDCEEEPGDNSEEDGSIPIPPTSESFLRQQREAHARFVYAVQIEEMRRQCAQYFARIQRAGASNNSNVANNTNFNATTSAASVTIPQQAGPKAKSDPGF</sequence>
<feature type="region of interest" description="Disordered" evidence="1">
    <location>
        <begin position="154"/>
        <end position="174"/>
    </location>
</feature>
<dbReference type="Proteomes" id="UP000613740">
    <property type="component" value="Unassembled WGS sequence"/>
</dbReference>
<reference evidence="2" key="1">
    <citation type="journal article" date="2020" name="bioRxiv">
        <title>Comparative genomics of Chlamydomonas.</title>
        <authorList>
            <person name="Craig R.J."/>
            <person name="Hasan A.R."/>
            <person name="Ness R.W."/>
            <person name="Keightley P.D."/>
        </authorList>
    </citation>
    <scope>NUCLEOTIDE SEQUENCE</scope>
    <source>
        <strain evidence="2">CCAP 11/173</strain>
    </source>
</reference>
<evidence type="ECO:0000313" key="3">
    <source>
        <dbReference type="Proteomes" id="UP000613740"/>
    </source>
</evidence>
<organism evidence="2 3">
    <name type="scientific">Chlamydomonas schloesseri</name>
    <dbReference type="NCBI Taxonomy" id="2026947"/>
    <lineage>
        <taxon>Eukaryota</taxon>
        <taxon>Viridiplantae</taxon>
        <taxon>Chlorophyta</taxon>
        <taxon>core chlorophytes</taxon>
        <taxon>Chlorophyceae</taxon>
        <taxon>CS clade</taxon>
        <taxon>Chlamydomonadales</taxon>
        <taxon>Chlamydomonadaceae</taxon>
        <taxon>Chlamydomonas</taxon>
    </lineage>
</organism>
<feature type="region of interest" description="Disordered" evidence="1">
    <location>
        <begin position="55"/>
        <end position="99"/>
    </location>
</feature>
<dbReference type="OrthoDB" id="542247at2759"/>
<keyword evidence="3" id="KW-1185">Reference proteome</keyword>
<proteinExistence type="predicted"/>
<protein>
    <submittedName>
        <fullName evidence="2">Uncharacterized protein</fullName>
    </submittedName>
</protein>
<gene>
    <name evidence="2" type="ORF">HYH02_014158</name>
</gene>